<keyword evidence="4" id="KW-1185">Reference proteome</keyword>
<reference evidence="3" key="1">
    <citation type="journal article" date="2020" name="Stud. Mycol.">
        <title>101 Dothideomycetes genomes: a test case for predicting lifestyles and emergence of pathogens.</title>
        <authorList>
            <person name="Haridas S."/>
            <person name="Albert R."/>
            <person name="Binder M."/>
            <person name="Bloem J."/>
            <person name="Labutti K."/>
            <person name="Salamov A."/>
            <person name="Andreopoulos B."/>
            <person name="Baker S."/>
            <person name="Barry K."/>
            <person name="Bills G."/>
            <person name="Bluhm B."/>
            <person name="Cannon C."/>
            <person name="Castanera R."/>
            <person name="Culley D."/>
            <person name="Daum C."/>
            <person name="Ezra D."/>
            <person name="Gonzalez J."/>
            <person name="Henrissat B."/>
            <person name="Kuo A."/>
            <person name="Liang C."/>
            <person name="Lipzen A."/>
            <person name="Lutzoni F."/>
            <person name="Magnuson J."/>
            <person name="Mondo S."/>
            <person name="Nolan M."/>
            <person name="Ohm R."/>
            <person name="Pangilinan J."/>
            <person name="Park H.-J."/>
            <person name="Ramirez L."/>
            <person name="Alfaro M."/>
            <person name="Sun H."/>
            <person name="Tritt A."/>
            <person name="Yoshinaga Y."/>
            <person name="Zwiers L.-H."/>
            <person name="Turgeon B."/>
            <person name="Goodwin S."/>
            <person name="Spatafora J."/>
            <person name="Crous P."/>
            <person name="Grigoriev I."/>
        </authorList>
    </citation>
    <scope>NUCLEOTIDE SEQUENCE</scope>
    <source>
        <strain evidence="3">ATCC 16933</strain>
    </source>
</reference>
<feature type="transmembrane region" description="Helical" evidence="1">
    <location>
        <begin position="149"/>
        <end position="168"/>
    </location>
</feature>
<feature type="transmembrane region" description="Helical" evidence="1">
    <location>
        <begin position="596"/>
        <end position="619"/>
    </location>
</feature>
<keyword evidence="1" id="KW-0472">Membrane</keyword>
<dbReference type="PANTHER" id="PTHR35395:SF1">
    <property type="entry name" value="DUF6536 DOMAIN-CONTAINING PROTEIN"/>
    <property type="match status" value="1"/>
</dbReference>
<feature type="transmembrane region" description="Helical" evidence="1">
    <location>
        <begin position="386"/>
        <end position="407"/>
    </location>
</feature>
<dbReference type="PANTHER" id="PTHR35395">
    <property type="entry name" value="DUF6536 DOMAIN-CONTAINING PROTEIN"/>
    <property type="match status" value="1"/>
</dbReference>
<feature type="transmembrane region" description="Helical" evidence="1">
    <location>
        <begin position="655"/>
        <end position="676"/>
    </location>
</feature>
<dbReference type="Pfam" id="PF20163">
    <property type="entry name" value="DUF6536"/>
    <property type="match status" value="1"/>
</dbReference>
<feature type="transmembrane region" description="Helical" evidence="1">
    <location>
        <begin position="477"/>
        <end position="499"/>
    </location>
</feature>
<dbReference type="OrthoDB" id="5429634at2759"/>
<name>A0A6A6NKS6_9PEZI</name>
<sequence length="753" mass="83417">CALVGRHSSLARQRSYLPSVRTGYRDALTPPRAGKYLPYGRSFWPSVMSPVYEAYTWTPNVSQGSFSELVNYGSQYSLIPNRLREQTWRQRHLSSWKVGVAAFSIAGIAILLTNIAVVVFVVLTYNKPGDQLIPVLTGSCDQTQRLNTWIHFVVNIVSTILLCGSNYYMQILSAPTRHVINREHAYRRWLDIGIPSVRNLHMIPAPRKALWGVILLVSLPLHLAYNSVFSHSWTRQAYAAALINSNFITGASFDAGSSDNNKLFGDIQANSTGYFRLSAADCVREYNHKTLLDRGNVLVVTSVPTRQPGNSILAMDDFVGVRIEDGSWDWMCASCDEGYCYTGNEGCDLSTVIDGSTPWTPFLYNITVDYCASEYRGEQCSLNFSLGFMTFVCVCNFIYVVCFMILWSASATGPLLTIGDAIKSFLDQADFTTSGICLSGKHEINQQWSGTDYSPLKGGIWNPRTYYWFQACSTWRLLLCLALCISIVTAPSVLLGIGLTQHGAAGMSFWKTGFGTSNIGYEPTFVLSFGHGIYQQKRLLNNILLANSPQLFLSLTYLLYNNILTSMLVGLEWISFAHKRFSLRVSKPCGRQRATFWLQLPYRYSLPLILSTTVLHWLASQAIFLDHRLVQQSWRGGEYADSNAGHVLTVGYSPFALVFCLVVAVGMTAALVALALRRYRRGMPLAGSCSAAISAACHPPRCDADASALPVKWGALIEEPVDGVGHCTFTSLRVEPPNGGRRYAGMGKAFRGV</sequence>
<protein>
    <recommendedName>
        <fullName evidence="2">DUF6536 domain-containing protein</fullName>
    </recommendedName>
</protein>
<organism evidence="3 4">
    <name type="scientific">Lineolata rhizophorae</name>
    <dbReference type="NCBI Taxonomy" id="578093"/>
    <lineage>
        <taxon>Eukaryota</taxon>
        <taxon>Fungi</taxon>
        <taxon>Dikarya</taxon>
        <taxon>Ascomycota</taxon>
        <taxon>Pezizomycotina</taxon>
        <taxon>Dothideomycetes</taxon>
        <taxon>Dothideomycetes incertae sedis</taxon>
        <taxon>Lineolatales</taxon>
        <taxon>Lineolataceae</taxon>
        <taxon>Lineolata</taxon>
    </lineage>
</organism>
<feature type="non-terminal residue" evidence="3">
    <location>
        <position position="1"/>
    </location>
</feature>
<dbReference type="Proteomes" id="UP000799766">
    <property type="component" value="Unassembled WGS sequence"/>
</dbReference>
<dbReference type="AlphaFoldDB" id="A0A6A6NKS6"/>
<proteinExistence type="predicted"/>
<feature type="domain" description="DUF6536" evidence="2">
    <location>
        <begin position="96"/>
        <end position="248"/>
    </location>
</feature>
<feature type="transmembrane region" description="Helical" evidence="1">
    <location>
        <begin position="98"/>
        <end position="125"/>
    </location>
</feature>
<accession>A0A6A6NKS6</accession>
<evidence type="ECO:0000256" key="1">
    <source>
        <dbReference type="SAM" id="Phobius"/>
    </source>
</evidence>
<feature type="transmembrane region" description="Helical" evidence="1">
    <location>
        <begin position="557"/>
        <end position="576"/>
    </location>
</feature>
<evidence type="ECO:0000259" key="2">
    <source>
        <dbReference type="Pfam" id="PF20163"/>
    </source>
</evidence>
<gene>
    <name evidence="3" type="ORF">BDY21DRAFT_407015</name>
</gene>
<keyword evidence="1" id="KW-1133">Transmembrane helix</keyword>
<dbReference type="InterPro" id="IPR046623">
    <property type="entry name" value="DUF6536"/>
</dbReference>
<evidence type="ECO:0000313" key="4">
    <source>
        <dbReference type="Proteomes" id="UP000799766"/>
    </source>
</evidence>
<keyword evidence="1" id="KW-0812">Transmembrane</keyword>
<feature type="transmembrane region" description="Helical" evidence="1">
    <location>
        <begin position="209"/>
        <end position="225"/>
    </location>
</feature>
<evidence type="ECO:0000313" key="3">
    <source>
        <dbReference type="EMBL" id="KAF2452340.1"/>
    </source>
</evidence>
<dbReference type="EMBL" id="MU001711">
    <property type="protein sequence ID" value="KAF2452340.1"/>
    <property type="molecule type" value="Genomic_DNA"/>
</dbReference>